<accession>A0ABR3K6R0</accession>
<protein>
    <submittedName>
        <fullName evidence="1">U-myrmeciitoxin(01)-Mg6a</fullName>
    </submittedName>
</protein>
<proteinExistence type="predicted"/>
<gene>
    <name evidence="1" type="ORF">TSPI_09841</name>
</gene>
<name>A0ABR3K6R0_TRISP</name>
<comment type="caution">
    <text evidence="1">The sequence shown here is derived from an EMBL/GenBank/DDBJ whole genome shotgun (WGS) entry which is preliminary data.</text>
</comment>
<dbReference type="Proteomes" id="UP001558632">
    <property type="component" value="Unassembled WGS sequence"/>
</dbReference>
<sequence length="100" mass="11114">MQVTLAATVIPVPSTPAEEDILRGHCSSNGSMVQSATNIDFSSGKYVEVAVKATKIDQEKRDIKEIAQHSRRDDQNMMMTIAVTKTTPRLVFMKHCYNIS</sequence>
<dbReference type="EMBL" id="JBEUSY010000459">
    <property type="protein sequence ID" value="KAL1231421.1"/>
    <property type="molecule type" value="Genomic_DNA"/>
</dbReference>
<evidence type="ECO:0000313" key="2">
    <source>
        <dbReference type="Proteomes" id="UP001558632"/>
    </source>
</evidence>
<evidence type="ECO:0000313" key="1">
    <source>
        <dbReference type="EMBL" id="KAL1231421.1"/>
    </source>
</evidence>
<organism evidence="1 2">
    <name type="scientific">Trichinella spiralis</name>
    <name type="common">Trichina worm</name>
    <dbReference type="NCBI Taxonomy" id="6334"/>
    <lineage>
        <taxon>Eukaryota</taxon>
        <taxon>Metazoa</taxon>
        <taxon>Ecdysozoa</taxon>
        <taxon>Nematoda</taxon>
        <taxon>Enoplea</taxon>
        <taxon>Dorylaimia</taxon>
        <taxon>Trichinellida</taxon>
        <taxon>Trichinellidae</taxon>
        <taxon>Trichinella</taxon>
    </lineage>
</organism>
<reference evidence="1 2" key="1">
    <citation type="submission" date="2024-07" db="EMBL/GenBank/DDBJ databases">
        <title>Enhanced genomic and transcriptomic resources for Trichinella pseudospiralis and T. spiralis underpin the discovery of pronounced molecular differences between stages and species.</title>
        <authorList>
            <person name="Pasi K.K."/>
            <person name="La Rosa G."/>
            <person name="Gomez-Morales M.A."/>
            <person name="Tosini F."/>
            <person name="Sumanam S."/>
            <person name="Young N.D."/>
            <person name="Chang B.C."/>
            <person name="Robin G.B."/>
        </authorList>
    </citation>
    <scope>NUCLEOTIDE SEQUENCE [LARGE SCALE GENOMIC DNA]</scope>
    <source>
        <strain evidence="1">ISS534</strain>
    </source>
</reference>
<keyword evidence="2" id="KW-1185">Reference proteome</keyword>